<reference evidence="10" key="1">
    <citation type="submission" date="2020-10" db="EMBL/GenBank/DDBJ databases">
        <authorList>
            <person name="Gilroy R."/>
        </authorList>
    </citation>
    <scope>NUCLEOTIDE SEQUENCE</scope>
    <source>
        <strain evidence="10">B1-16210</strain>
    </source>
</reference>
<dbReference type="GO" id="GO:0006412">
    <property type="term" value="P:translation"/>
    <property type="evidence" value="ECO:0007669"/>
    <property type="project" value="UniProtKB-UniRule"/>
</dbReference>
<evidence type="ECO:0000256" key="1">
    <source>
        <dbReference type="ARBA" id="ARBA00006540"/>
    </source>
</evidence>
<protein>
    <recommendedName>
        <fullName evidence="5 6">Large ribosomal subunit protein uL3</fullName>
    </recommendedName>
</protein>
<dbReference type="Pfam" id="PF00297">
    <property type="entry name" value="Ribosomal_L3"/>
    <property type="match status" value="1"/>
</dbReference>
<comment type="function">
    <text evidence="6 8">One of the primary rRNA binding proteins, it binds directly near the 3'-end of the 23S rRNA, where it nucleates assembly of the 50S subunit.</text>
</comment>
<reference evidence="10" key="2">
    <citation type="journal article" date="2021" name="PeerJ">
        <title>Extensive microbial diversity within the chicken gut microbiome revealed by metagenomics and culture.</title>
        <authorList>
            <person name="Gilroy R."/>
            <person name="Ravi A."/>
            <person name="Getino M."/>
            <person name="Pursley I."/>
            <person name="Horton D.L."/>
            <person name="Alikhan N.F."/>
            <person name="Baker D."/>
            <person name="Gharbi K."/>
            <person name="Hall N."/>
            <person name="Watson M."/>
            <person name="Adriaenssens E.M."/>
            <person name="Foster-Nyarko E."/>
            <person name="Jarju S."/>
            <person name="Secka A."/>
            <person name="Antonio M."/>
            <person name="Oren A."/>
            <person name="Chaudhuri R.R."/>
            <person name="La Ragione R."/>
            <person name="Hildebrand F."/>
            <person name="Pallen M.J."/>
        </authorList>
    </citation>
    <scope>NUCLEOTIDE SEQUENCE</scope>
    <source>
        <strain evidence="10">B1-16210</strain>
    </source>
</reference>
<evidence type="ECO:0000256" key="9">
    <source>
        <dbReference type="SAM" id="MobiDB-lite"/>
    </source>
</evidence>
<keyword evidence="6 8" id="KW-0699">rRNA-binding</keyword>
<dbReference type="InterPro" id="IPR009000">
    <property type="entry name" value="Transl_B-barrel_sf"/>
</dbReference>
<dbReference type="HAMAP" id="MF_01325_B">
    <property type="entry name" value="Ribosomal_uL3_B"/>
    <property type="match status" value="1"/>
</dbReference>
<organism evidence="10 11">
    <name type="scientific">Candidatus Enterousia excrementavium</name>
    <dbReference type="NCBI Taxonomy" id="2840789"/>
    <lineage>
        <taxon>Bacteria</taxon>
        <taxon>Pseudomonadati</taxon>
        <taxon>Pseudomonadota</taxon>
        <taxon>Alphaproteobacteria</taxon>
        <taxon>Candidatus Enterousia</taxon>
    </lineage>
</organism>
<keyword evidence="6 8" id="KW-0694">RNA-binding</keyword>
<dbReference type="Gene3D" id="2.40.30.10">
    <property type="entry name" value="Translation factors"/>
    <property type="match status" value="1"/>
</dbReference>
<evidence type="ECO:0000256" key="8">
    <source>
        <dbReference type="RuleBase" id="RU003906"/>
    </source>
</evidence>
<dbReference type="GO" id="GO:0003735">
    <property type="term" value="F:structural constituent of ribosome"/>
    <property type="evidence" value="ECO:0007669"/>
    <property type="project" value="UniProtKB-UniRule"/>
</dbReference>
<dbReference type="PROSITE" id="PS00474">
    <property type="entry name" value="RIBOSOMAL_L3"/>
    <property type="match status" value="1"/>
</dbReference>
<evidence type="ECO:0000256" key="3">
    <source>
        <dbReference type="ARBA" id="ARBA00022980"/>
    </source>
</evidence>
<dbReference type="InterPro" id="IPR019927">
    <property type="entry name" value="Ribosomal_uL3_bac/org-type"/>
</dbReference>
<feature type="region of interest" description="Disordered" evidence="9">
    <location>
        <begin position="213"/>
        <end position="249"/>
    </location>
</feature>
<gene>
    <name evidence="6 10" type="primary">rplC</name>
    <name evidence="10" type="ORF">IAC77_02710</name>
</gene>
<dbReference type="Proteomes" id="UP000721442">
    <property type="component" value="Unassembled WGS sequence"/>
</dbReference>
<comment type="caution">
    <text evidence="10">The sequence shown here is derived from an EMBL/GenBank/DDBJ whole genome shotgun (WGS) entry which is preliminary data.</text>
</comment>
<name>A0A940DF30_9PROT</name>
<dbReference type="FunFam" id="2.40.30.10:FF:000004">
    <property type="entry name" value="50S ribosomal protein L3"/>
    <property type="match status" value="1"/>
</dbReference>
<evidence type="ECO:0000313" key="10">
    <source>
        <dbReference type="EMBL" id="MBO8407348.1"/>
    </source>
</evidence>
<dbReference type="GO" id="GO:1990904">
    <property type="term" value="C:ribonucleoprotein complex"/>
    <property type="evidence" value="ECO:0007669"/>
    <property type="project" value="UniProtKB-KW"/>
</dbReference>
<dbReference type="PANTHER" id="PTHR11229:SF8">
    <property type="entry name" value="LARGE RIBOSOMAL SUBUNIT PROTEIN UL3M"/>
    <property type="match status" value="1"/>
</dbReference>
<feature type="compositionally biased region" description="Acidic residues" evidence="9">
    <location>
        <begin position="240"/>
        <end position="249"/>
    </location>
</feature>
<evidence type="ECO:0000256" key="5">
    <source>
        <dbReference type="ARBA" id="ARBA00035243"/>
    </source>
</evidence>
<sequence length="249" mass="26398">MKRSGLITTKIGMTRLYDDGGVAHPVTVLSVGDCTVIGNRTMEKNGYVANVLGMREAKAKHVAKPQAVAAEKAGVKPYRKVVEFRVSDDCVIPMGTQLSAAHFIAGQFVDVQATSKGKGFQGAMKRHNFGGKEASHGVLKAHRSIGGTGMREWPGRVLKGKKMAGQMGNETVTVQNLKVFGIDEVENLIFVEGAVPGANGTFVLVSDAVKKEQKDLPVPTNAKPAAEEVAVATDTGEQPAETETEPVAE</sequence>
<keyword evidence="4 6" id="KW-0687">Ribonucleoprotein</keyword>
<proteinExistence type="inferred from homology"/>
<dbReference type="GO" id="GO:0019843">
    <property type="term" value="F:rRNA binding"/>
    <property type="evidence" value="ECO:0007669"/>
    <property type="project" value="UniProtKB-UniRule"/>
</dbReference>
<evidence type="ECO:0000256" key="4">
    <source>
        <dbReference type="ARBA" id="ARBA00023274"/>
    </source>
</evidence>
<keyword evidence="3 6" id="KW-0689">Ribosomal protein</keyword>
<keyword evidence="2" id="KW-0809">Transit peptide</keyword>
<dbReference type="EMBL" id="JADINE010000034">
    <property type="protein sequence ID" value="MBO8407348.1"/>
    <property type="molecule type" value="Genomic_DNA"/>
</dbReference>
<dbReference type="Gene3D" id="3.30.160.810">
    <property type="match status" value="1"/>
</dbReference>
<dbReference type="SUPFAM" id="SSF50447">
    <property type="entry name" value="Translation proteins"/>
    <property type="match status" value="1"/>
</dbReference>
<evidence type="ECO:0000256" key="6">
    <source>
        <dbReference type="HAMAP-Rule" id="MF_01325"/>
    </source>
</evidence>
<comment type="caution">
    <text evidence="6">Lacks conserved residue(s) required for the propagation of feature annotation.</text>
</comment>
<evidence type="ECO:0000256" key="2">
    <source>
        <dbReference type="ARBA" id="ARBA00022946"/>
    </source>
</evidence>
<accession>A0A940DF30</accession>
<dbReference type="InterPro" id="IPR019926">
    <property type="entry name" value="Ribosomal_uL3_CS"/>
</dbReference>
<evidence type="ECO:0000313" key="11">
    <source>
        <dbReference type="Proteomes" id="UP000721442"/>
    </source>
</evidence>
<dbReference type="PANTHER" id="PTHR11229">
    <property type="entry name" value="50S RIBOSOMAL PROTEIN L3"/>
    <property type="match status" value="1"/>
</dbReference>
<dbReference type="NCBIfam" id="TIGR03625">
    <property type="entry name" value="L3_bact"/>
    <property type="match status" value="1"/>
</dbReference>
<comment type="similarity">
    <text evidence="1 6 7">Belongs to the universal ribosomal protein uL3 family.</text>
</comment>
<dbReference type="InterPro" id="IPR000597">
    <property type="entry name" value="Ribosomal_uL3"/>
</dbReference>
<evidence type="ECO:0000256" key="7">
    <source>
        <dbReference type="RuleBase" id="RU003905"/>
    </source>
</evidence>
<comment type="subunit">
    <text evidence="6 8">Part of the 50S ribosomal subunit. Forms a cluster with proteins L14 and L19.</text>
</comment>
<dbReference type="GO" id="GO:0005840">
    <property type="term" value="C:ribosome"/>
    <property type="evidence" value="ECO:0007669"/>
    <property type="project" value="UniProtKB-UniRule"/>
</dbReference>
<dbReference type="AlphaFoldDB" id="A0A940DF30"/>